<proteinExistence type="predicted"/>
<sequence length="516" mass="58553">MRAPPVDNRSSPVHIQYPQRLQRSKTESLSKNRRGDIVPPRSSPRTMTSFTAPAPPKMSYCPRSAQDNSNTLSQLSNIIWSVAMGLAPKLTKFPGFCKLPNGEGEAVKEIESQFEDYETAFSAERGHRHSKPSAIAAVISTYVWDTIQEYRIFMDDAAVDLKVLAKLSDNPDPDHSSQELDEEIYAARMVMHGAGRELKSESRAEKKVLKEMRPLYKHFFKDQNDAEGKRLICVELGKHVWEYAMELKNQKGRIEITFDPKCTTSRYQQDLRQRGLQISYFEEQRQPNQQDSTGRRSAPPVLWFPEVTLYRRRFDAEETAVIFHAKYSRDLGRLIERAEYVEQQLLTRKSHDTTDTAYRGGVDPETLERKRTMSLGALVAANRVSLPISDNHGITRREGQHSVNIGPIPGSQSTDSDSTLVGLPTAAKIRGNSEAHHYENSHASTRTRAYEKEKPLPKSQSRPTGRIQGEGASQGGIFSRIIKLIMNLFRKKTSPSDNLRTLHTEPTAKRHRRPKV</sequence>
<organism evidence="2 3">
    <name type="scientific">Terfezia boudieri ATCC MYA-4762</name>
    <dbReference type="NCBI Taxonomy" id="1051890"/>
    <lineage>
        <taxon>Eukaryota</taxon>
        <taxon>Fungi</taxon>
        <taxon>Dikarya</taxon>
        <taxon>Ascomycota</taxon>
        <taxon>Pezizomycotina</taxon>
        <taxon>Pezizomycetes</taxon>
        <taxon>Pezizales</taxon>
        <taxon>Pezizaceae</taxon>
        <taxon>Terfezia</taxon>
    </lineage>
</organism>
<evidence type="ECO:0000313" key="3">
    <source>
        <dbReference type="Proteomes" id="UP000267821"/>
    </source>
</evidence>
<name>A0A3N4LCI3_9PEZI</name>
<reference evidence="2 3" key="1">
    <citation type="journal article" date="2018" name="Nat. Ecol. Evol.">
        <title>Pezizomycetes genomes reveal the molecular basis of ectomycorrhizal truffle lifestyle.</title>
        <authorList>
            <person name="Murat C."/>
            <person name="Payen T."/>
            <person name="Noel B."/>
            <person name="Kuo A."/>
            <person name="Morin E."/>
            <person name="Chen J."/>
            <person name="Kohler A."/>
            <person name="Krizsan K."/>
            <person name="Balestrini R."/>
            <person name="Da Silva C."/>
            <person name="Montanini B."/>
            <person name="Hainaut M."/>
            <person name="Levati E."/>
            <person name="Barry K.W."/>
            <person name="Belfiori B."/>
            <person name="Cichocki N."/>
            <person name="Clum A."/>
            <person name="Dockter R.B."/>
            <person name="Fauchery L."/>
            <person name="Guy J."/>
            <person name="Iotti M."/>
            <person name="Le Tacon F."/>
            <person name="Lindquist E.A."/>
            <person name="Lipzen A."/>
            <person name="Malagnac F."/>
            <person name="Mello A."/>
            <person name="Molinier V."/>
            <person name="Miyauchi S."/>
            <person name="Poulain J."/>
            <person name="Riccioni C."/>
            <person name="Rubini A."/>
            <person name="Sitrit Y."/>
            <person name="Splivallo R."/>
            <person name="Traeger S."/>
            <person name="Wang M."/>
            <person name="Zifcakova L."/>
            <person name="Wipf D."/>
            <person name="Zambonelli A."/>
            <person name="Paolocci F."/>
            <person name="Nowrousian M."/>
            <person name="Ottonello S."/>
            <person name="Baldrian P."/>
            <person name="Spatafora J.W."/>
            <person name="Henrissat B."/>
            <person name="Nagy L.G."/>
            <person name="Aury J.M."/>
            <person name="Wincker P."/>
            <person name="Grigoriev I.V."/>
            <person name="Bonfante P."/>
            <person name="Martin F.M."/>
        </authorList>
    </citation>
    <scope>NUCLEOTIDE SEQUENCE [LARGE SCALE GENOMIC DNA]</scope>
    <source>
        <strain evidence="2 3">ATCC MYA-4762</strain>
    </source>
</reference>
<feature type="compositionally biased region" description="Basic and acidic residues" evidence="1">
    <location>
        <begin position="24"/>
        <end position="36"/>
    </location>
</feature>
<feature type="compositionally biased region" description="Basic and acidic residues" evidence="1">
    <location>
        <begin position="431"/>
        <end position="440"/>
    </location>
</feature>
<evidence type="ECO:0000313" key="2">
    <source>
        <dbReference type="EMBL" id="RPB19182.1"/>
    </source>
</evidence>
<dbReference type="OrthoDB" id="5303448at2759"/>
<accession>A0A3N4LCI3</accession>
<dbReference type="Proteomes" id="UP000267821">
    <property type="component" value="Unassembled WGS sequence"/>
</dbReference>
<feature type="compositionally biased region" description="Polar residues" evidence="1">
    <location>
        <begin position="410"/>
        <end position="419"/>
    </location>
</feature>
<evidence type="ECO:0000256" key="1">
    <source>
        <dbReference type="SAM" id="MobiDB-lite"/>
    </source>
</evidence>
<feature type="region of interest" description="Disordered" evidence="1">
    <location>
        <begin position="495"/>
        <end position="516"/>
    </location>
</feature>
<gene>
    <name evidence="2" type="ORF">L211DRAFT_853452</name>
</gene>
<dbReference type="EMBL" id="ML121596">
    <property type="protein sequence ID" value="RPB19182.1"/>
    <property type="molecule type" value="Genomic_DNA"/>
</dbReference>
<dbReference type="InParanoid" id="A0A3N4LCI3"/>
<feature type="region of interest" description="Disordered" evidence="1">
    <location>
        <begin position="1"/>
        <end position="66"/>
    </location>
</feature>
<dbReference type="AlphaFoldDB" id="A0A3N4LCI3"/>
<feature type="region of interest" description="Disordered" evidence="1">
    <location>
        <begin position="391"/>
        <end position="472"/>
    </location>
</feature>
<keyword evidence="3" id="KW-1185">Reference proteome</keyword>
<protein>
    <submittedName>
        <fullName evidence="2">Uncharacterized protein</fullName>
    </submittedName>
</protein>